<dbReference type="Proteomes" id="UP000245119">
    <property type="component" value="Linkage Group LG14"/>
</dbReference>
<dbReference type="Gene3D" id="3.80.10.10">
    <property type="entry name" value="Ribonuclease Inhibitor"/>
    <property type="match status" value="1"/>
</dbReference>
<keyword evidence="2" id="KW-0677">Repeat</keyword>
<dbReference type="InterPro" id="IPR003591">
    <property type="entry name" value="Leu-rich_rpt_typical-subtyp"/>
</dbReference>
<organism evidence="3 4">
    <name type="scientific">Pomacea canaliculata</name>
    <name type="common">Golden apple snail</name>
    <dbReference type="NCBI Taxonomy" id="400727"/>
    <lineage>
        <taxon>Eukaryota</taxon>
        <taxon>Metazoa</taxon>
        <taxon>Spiralia</taxon>
        <taxon>Lophotrochozoa</taxon>
        <taxon>Mollusca</taxon>
        <taxon>Gastropoda</taxon>
        <taxon>Caenogastropoda</taxon>
        <taxon>Architaenioglossa</taxon>
        <taxon>Ampullarioidea</taxon>
        <taxon>Ampullariidae</taxon>
        <taxon>Pomacea</taxon>
    </lineage>
</organism>
<dbReference type="PROSITE" id="PS51450">
    <property type="entry name" value="LRR"/>
    <property type="match status" value="2"/>
</dbReference>
<keyword evidence="1" id="KW-0433">Leucine-rich repeat</keyword>
<dbReference type="InterPro" id="IPR032675">
    <property type="entry name" value="LRR_dom_sf"/>
</dbReference>
<evidence type="ECO:0008006" key="5">
    <source>
        <dbReference type="Google" id="ProtNLM"/>
    </source>
</evidence>
<keyword evidence="4" id="KW-1185">Reference proteome</keyword>
<dbReference type="EMBL" id="PZQS01000014">
    <property type="protein sequence ID" value="PVD18368.1"/>
    <property type="molecule type" value="Genomic_DNA"/>
</dbReference>
<dbReference type="PANTHER" id="PTHR24366">
    <property type="entry name" value="IG(IMMUNOGLOBULIN) AND LRR(LEUCINE RICH REPEAT) DOMAINS"/>
    <property type="match status" value="1"/>
</dbReference>
<proteinExistence type="predicted"/>
<dbReference type="Pfam" id="PF13855">
    <property type="entry name" value="LRR_8"/>
    <property type="match status" value="1"/>
</dbReference>
<dbReference type="OrthoDB" id="6151426at2759"/>
<accession>A0A2T7NB25</accession>
<dbReference type="SUPFAM" id="SSF52058">
    <property type="entry name" value="L domain-like"/>
    <property type="match status" value="1"/>
</dbReference>
<evidence type="ECO:0000256" key="1">
    <source>
        <dbReference type="ARBA" id="ARBA00022614"/>
    </source>
</evidence>
<dbReference type="InterPro" id="IPR001611">
    <property type="entry name" value="Leu-rich_rpt"/>
</dbReference>
<sequence length="253" mass="28884">MNDWDTSDYLQDIQYCGNNLENVVEMALNNDSLVSFPDQLKTIFPNLTSLEVNNNSLTSPIEFPWKRGFFRLPRNLSRPALHDDKYTYSGSLLVPPNTFRREFLLDWNRITNLTHFRFSSDFQYISLQWNRMRTIAEDTFRDVTSLQFLSLAHNELTSLPANLFASLTNLTRLDLQNNLLQSLPAGIFGNLRNLKQLNLESNRLAVLESGLFANLVRLEVLLLGKNNISVVSDGAFSTAYPSSSTPWICKAIP</sequence>
<comment type="caution">
    <text evidence="3">The sequence shown here is derived from an EMBL/GenBank/DDBJ whole genome shotgun (WGS) entry which is preliminary data.</text>
</comment>
<dbReference type="SMART" id="SM00369">
    <property type="entry name" value="LRR_TYP"/>
    <property type="match status" value="4"/>
</dbReference>
<name>A0A2T7NB25_POMCA</name>
<gene>
    <name evidence="3" type="ORF">C0Q70_20917</name>
</gene>
<evidence type="ECO:0000313" key="3">
    <source>
        <dbReference type="EMBL" id="PVD18368.1"/>
    </source>
</evidence>
<reference evidence="3 4" key="1">
    <citation type="submission" date="2018-04" db="EMBL/GenBank/DDBJ databases">
        <title>The genome of golden apple snail Pomacea canaliculata provides insight into stress tolerance and invasive adaptation.</title>
        <authorList>
            <person name="Liu C."/>
            <person name="Liu B."/>
            <person name="Ren Y."/>
            <person name="Zhang Y."/>
            <person name="Wang H."/>
            <person name="Li S."/>
            <person name="Jiang F."/>
            <person name="Yin L."/>
            <person name="Zhang G."/>
            <person name="Qian W."/>
            <person name="Fan W."/>
        </authorList>
    </citation>
    <scope>NUCLEOTIDE SEQUENCE [LARGE SCALE GENOMIC DNA]</scope>
    <source>
        <strain evidence="3">SZHN2017</strain>
        <tissue evidence="3">Muscle</tissue>
    </source>
</reference>
<evidence type="ECO:0000313" key="4">
    <source>
        <dbReference type="Proteomes" id="UP000245119"/>
    </source>
</evidence>
<protein>
    <recommendedName>
        <fullName evidence="5">LRRNT domain-containing protein</fullName>
    </recommendedName>
</protein>
<dbReference type="AlphaFoldDB" id="A0A2T7NB25"/>
<evidence type="ECO:0000256" key="2">
    <source>
        <dbReference type="ARBA" id="ARBA00022737"/>
    </source>
</evidence>
<dbReference type="PANTHER" id="PTHR24366:SF96">
    <property type="entry name" value="LEUCINE RICH REPEAT CONTAINING 53"/>
    <property type="match status" value="1"/>
</dbReference>
<dbReference type="STRING" id="400727.A0A2T7NB25"/>